<comment type="caution">
    <text evidence="2">The sequence shown here is derived from an EMBL/GenBank/DDBJ whole genome shotgun (WGS) entry which is preliminary data.</text>
</comment>
<dbReference type="Proteomes" id="UP001652442">
    <property type="component" value="Unassembled WGS sequence"/>
</dbReference>
<accession>A0ABT2TNP4</accession>
<dbReference type="RefSeq" id="WP_158426346.1">
    <property type="nucleotide sequence ID" value="NZ_JAOQJQ010000009.1"/>
</dbReference>
<protein>
    <submittedName>
        <fullName evidence="2">Thiolase family protein</fullName>
    </submittedName>
</protein>
<gene>
    <name evidence="2" type="ORF">OCV88_15465</name>
</gene>
<dbReference type="CDD" id="cd00829">
    <property type="entry name" value="SCP-x_thiolase"/>
    <property type="match status" value="1"/>
</dbReference>
<dbReference type="InterPro" id="IPR002155">
    <property type="entry name" value="Thiolase"/>
</dbReference>
<proteinExistence type="predicted"/>
<evidence type="ECO:0000259" key="1">
    <source>
        <dbReference type="Pfam" id="PF22691"/>
    </source>
</evidence>
<dbReference type="PANTHER" id="PTHR42870">
    <property type="entry name" value="ACETYL-COA C-ACETYLTRANSFERASE"/>
    <property type="match status" value="1"/>
</dbReference>
<name>A0ABT2TNP4_9FIRM</name>
<dbReference type="Pfam" id="PF22691">
    <property type="entry name" value="Thiolase_C_1"/>
    <property type="match status" value="1"/>
</dbReference>
<keyword evidence="3" id="KW-1185">Reference proteome</keyword>
<dbReference type="InterPro" id="IPR055140">
    <property type="entry name" value="Thiolase_C_2"/>
</dbReference>
<evidence type="ECO:0000313" key="3">
    <source>
        <dbReference type="Proteomes" id="UP001652442"/>
    </source>
</evidence>
<dbReference type="InterPro" id="IPR016039">
    <property type="entry name" value="Thiolase-like"/>
</dbReference>
<feature type="domain" description="Thiolase C-terminal" evidence="1">
    <location>
        <begin position="298"/>
        <end position="421"/>
    </location>
</feature>
<dbReference type="SUPFAM" id="SSF53901">
    <property type="entry name" value="Thiolase-like"/>
    <property type="match status" value="1"/>
</dbReference>
<reference evidence="2 3" key="1">
    <citation type="journal article" date="2021" name="ISME Commun">
        <title>Automated analysis of genomic sequences facilitates high-throughput and comprehensive description of bacteria.</title>
        <authorList>
            <person name="Hitch T.C.A."/>
        </authorList>
    </citation>
    <scope>NUCLEOTIDE SEQUENCE [LARGE SCALE GENOMIC DNA]</scope>
    <source>
        <strain evidence="2 3">Sanger_109</strain>
    </source>
</reference>
<sequence>MNFNDNIPKLKPYTRSVSIIGVGATPFIRVLDDPSVDGMNEAELFAYAARDAMKDAGVDGSDVEFYVHGMAGPGWTSNYATPNMHVANWLGMKGKGSLHHSEACATGYIALENAVNLVASGTYDMVLSGCIEMPYSIAYPTRVLTKRRFGTDAIFHDVLCSTMPREYTMFTRGALPFNSESWLDYYVNENQLSEDEIDRMMTNLSVNCRRGAALNPLSICNNTYEELAYANGMDTAEEYLHSKFNPLIGKYMRASHFEQRCDGAAAVIVCPTELAYQYTDHPIEVLGVGHSCLEISNPRLEMQATENAYKQVKELTGLSGADMDLFMTNDFYNQSEMLSAEACEYLPKGQGWEYTMEGRIAFDGDRPVNTNGGRCQYGHAAGASGLHDLYETVRQMRGEAGISQVKHPVDHALIRGFGGSQNVLAMMLEKK</sequence>
<dbReference type="EMBL" id="JAOQJQ010000009">
    <property type="protein sequence ID" value="MCU6763707.1"/>
    <property type="molecule type" value="Genomic_DNA"/>
</dbReference>
<dbReference type="PANTHER" id="PTHR42870:SF1">
    <property type="entry name" value="NON-SPECIFIC LIPID-TRANSFER PROTEIN-LIKE 2"/>
    <property type="match status" value="1"/>
</dbReference>
<dbReference type="Gene3D" id="3.40.47.10">
    <property type="match status" value="1"/>
</dbReference>
<dbReference type="PIRSF" id="PIRSF000429">
    <property type="entry name" value="Ac-CoA_Ac_transf"/>
    <property type="match status" value="1"/>
</dbReference>
<evidence type="ECO:0000313" key="2">
    <source>
        <dbReference type="EMBL" id="MCU6763707.1"/>
    </source>
</evidence>
<organism evidence="2 3">
    <name type="scientific">Brotonthovivens ammoniilytica</name>
    <dbReference type="NCBI Taxonomy" id="2981725"/>
    <lineage>
        <taxon>Bacteria</taxon>
        <taxon>Bacillati</taxon>
        <taxon>Bacillota</taxon>
        <taxon>Clostridia</taxon>
        <taxon>Lachnospirales</taxon>
        <taxon>Lachnospiraceae</taxon>
        <taxon>Brotonthovivens</taxon>
    </lineage>
</organism>